<sequence length="808" mass="90568">MRGIGGVMRDKRIDVLATSLHNRTHCSRTRNEGDRRRHESETGRRKRDWEREKERDGQTGPQVQHPGPDMQRNSSTRVRVHCPPAVAYGGFARMVRWAGATGGGGEDANVSEYCTSPPAVTQTQRSPRCFVHWLMPRRVASVTSHLAVWGSLLVTLLVCHWFRVVLGVSNKLSSNCKDTEISGSVWVMLSVALEAAVAERLARSPSHQGEPGSIPSRVTGFSQVGIVPGRCCITASITLAVKSRPNLFTHSFLLNSSETGLLTSSWLCRRAEDLPRRGRRGANPRPSGYRSATLPLSCEGRPPKELPRKFETICMSLSPRNSEDLNRMLSDHVNSSQNGSDFTFSQQPMEERRRLEYGEEIFDVEPSPRPRDQRFIATLASRLIATLTSQTELVQVCQRLVAGRPSVREQRYDVPPPLLSQMRESWIADWPRLRFAGQRCRCLHSRLKEFSRQDVSSVSDLGTCGRAAALSSNAVRTAQRRDTHIPIVTKNSKIQPISLLTVLSKMLELIINKKINNTLNTNQYGFIRSKSTEDTTNKVISIVHNSNNKYVIGINIYAIIKLSNKTIKYKVDRGCPQGSVLGPLWNLCFNDFLNLPQHIKIEKIAYADDYLIIIQRNNRRQIEELGHNVMIQTEQWLEHTDLKLAIDKTKIIIFKCTLLKRPPHIKTQQRKVLIICTKQYSTISFDTVGAGEPGGDHLVAPPWTGRRWEQSSTPSFYRKGKLRILNGFVLEVPVARLVGRGGENTEIVLEKLRRGQWDPLGSARWPLNSGRYPASLLVGRMALTGSGGGGGGSGEITGPWPWSFVMVD</sequence>
<evidence type="ECO:0000313" key="4">
    <source>
        <dbReference type="Proteomes" id="UP001159363"/>
    </source>
</evidence>
<dbReference type="InterPro" id="IPR043502">
    <property type="entry name" value="DNA/RNA_pol_sf"/>
</dbReference>
<evidence type="ECO:0000313" key="3">
    <source>
        <dbReference type="EMBL" id="KAJ8872537.1"/>
    </source>
</evidence>
<evidence type="ECO:0000256" key="1">
    <source>
        <dbReference type="SAM" id="MobiDB-lite"/>
    </source>
</evidence>
<evidence type="ECO:0000259" key="2">
    <source>
        <dbReference type="Pfam" id="PF00078"/>
    </source>
</evidence>
<name>A0ABQ9GKI9_9NEOP</name>
<protein>
    <recommendedName>
        <fullName evidence="2">Reverse transcriptase domain-containing protein</fullName>
    </recommendedName>
</protein>
<dbReference type="Proteomes" id="UP001159363">
    <property type="component" value="Chromosome 10"/>
</dbReference>
<feature type="region of interest" description="Disordered" evidence="1">
    <location>
        <begin position="24"/>
        <end position="78"/>
    </location>
</feature>
<keyword evidence="4" id="KW-1185">Reference proteome</keyword>
<gene>
    <name evidence="3" type="ORF">PR048_026143</name>
</gene>
<accession>A0ABQ9GKI9</accession>
<feature type="domain" description="Reverse transcriptase" evidence="2">
    <location>
        <begin position="491"/>
        <end position="666"/>
    </location>
</feature>
<dbReference type="Pfam" id="PF00078">
    <property type="entry name" value="RVT_1"/>
    <property type="match status" value="1"/>
</dbReference>
<comment type="caution">
    <text evidence="3">The sequence shown here is derived from an EMBL/GenBank/DDBJ whole genome shotgun (WGS) entry which is preliminary data.</text>
</comment>
<proteinExistence type="predicted"/>
<feature type="region of interest" description="Disordered" evidence="1">
    <location>
        <begin position="276"/>
        <end position="301"/>
    </location>
</feature>
<organism evidence="3 4">
    <name type="scientific">Dryococelus australis</name>
    <dbReference type="NCBI Taxonomy" id="614101"/>
    <lineage>
        <taxon>Eukaryota</taxon>
        <taxon>Metazoa</taxon>
        <taxon>Ecdysozoa</taxon>
        <taxon>Arthropoda</taxon>
        <taxon>Hexapoda</taxon>
        <taxon>Insecta</taxon>
        <taxon>Pterygota</taxon>
        <taxon>Neoptera</taxon>
        <taxon>Polyneoptera</taxon>
        <taxon>Phasmatodea</taxon>
        <taxon>Verophasmatodea</taxon>
        <taxon>Anareolatae</taxon>
        <taxon>Phasmatidae</taxon>
        <taxon>Eurycanthinae</taxon>
        <taxon>Dryococelus</taxon>
    </lineage>
</organism>
<dbReference type="SUPFAM" id="SSF56672">
    <property type="entry name" value="DNA/RNA polymerases"/>
    <property type="match status" value="1"/>
</dbReference>
<dbReference type="InterPro" id="IPR000477">
    <property type="entry name" value="RT_dom"/>
</dbReference>
<dbReference type="EMBL" id="JARBHB010000011">
    <property type="protein sequence ID" value="KAJ8872537.1"/>
    <property type="molecule type" value="Genomic_DNA"/>
</dbReference>
<feature type="compositionally biased region" description="Basic and acidic residues" evidence="1">
    <location>
        <begin position="29"/>
        <end position="57"/>
    </location>
</feature>
<feature type="non-terminal residue" evidence="3">
    <location>
        <position position="808"/>
    </location>
</feature>
<reference evidence="3 4" key="1">
    <citation type="submission" date="2023-02" db="EMBL/GenBank/DDBJ databases">
        <title>LHISI_Scaffold_Assembly.</title>
        <authorList>
            <person name="Stuart O.P."/>
            <person name="Cleave R."/>
            <person name="Magrath M.J.L."/>
            <person name="Mikheyev A.S."/>
        </authorList>
    </citation>
    <scope>NUCLEOTIDE SEQUENCE [LARGE SCALE GENOMIC DNA]</scope>
    <source>
        <strain evidence="3">Daus_M_001</strain>
        <tissue evidence="3">Leg muscle</tissue>
    </source>
</reference>